<evidence type="ECO:0000313" key="1">
    <source>
        <dbReference type="EMBL" id="KAJ8885593.1"/>
    </source>
</evidence>
<protein>
    <submittedName>
        <fullName evidence="1">Uncharacterized protein</fullName>
    </submittedName>
</protein>
<evidence type="ECO:0000313" key="2">
    <source>
        <dbReference type="Proteomes" id="UP001159363"/>
    </source>
</evidence>
<accession>A0ABQ9HNV8</accession>
<name>A0ABQ9HNV8_9NEOP</name>
<organism evidence="1 2">
    <name type="scientific">Dryococelus australis</name>
    <dbReference type="NCBI Taxonomy" id="614101"/>
    <lineage>
        <taxon>Eukaryota</taxon>
        <taxon>Metazoa</taxon>
        <taxon>Ecdysozoa</taxon>
        <taxon>Arthropoda</taxon>
        <taxon>Hexapoda</taxon>
        <taxon>Insecta</taxon>
        <taxon>Pterygota</taxon>
        <taxon>Neoptera</taxon>
        <taxon>Polyneoptera</taxon>
        <taxon>Phasmatodea</taxon>
        <taxon>Verophasmatodea</taxon>
        <taxon>Anareolatae</taxon>
        <taxon>Phasmatidae</taxon>
        <taxon>Eurycanthinae</taxon>
        <taxon>Dryococelus</taxon>
    </lineage>
</organism>
<reference evidence="1 2" key="1">
    <citation type="submission" date="2023-02" db="EMBL/GenBank/DDBJ databases">
        <title>LHISI_Scaffold_Assembly.</title>
        <authorList>
            <person name="Stuart O.P."/>
            <person name="Cleave R."/>
            <person name="Magrath M.J.L."/>
            <person name="Mikheyev A.S."/>
        </authorList>
    </citation>
    <scope>NUCLEOTIDE SEQUENCE [LARGE SCALE GENOMIC DNA]</scope>
    <source>
        <strain evidence="1">Daus_M_001</strain>
        <tissue evidence="1">Leg muscle</tissue>
    </source>
</reference>
<gene>
    <name evidence="1" type="ORF">PR048_011791</name>
</gene>
<keyword evidence="2" id="KW-1185">Reference proteome</keyword>
<dbReference type="Proteomes" id="UP001159363">
    <property type="component" value="Chromosome X"/>
</dbReference>
<proteinExistence type="predicted"/>
<comment type="caution">
    <text evidence="1">The sequence shown here is derived from an EMBL/GenBank/DDBJ whole genome shotgun (WGS) entry which is preliminary data.</text>
</comment>
<sequence>MQLKHLGRYHSRDLPTLPLRVLADILDFGECSRCFHNNFLRCMATHKYWSQIIFHSILGILGILQRIDLNFSSAAQDMRSAMAWRQKVCTLPNSFYVNVGKQILGGIARISDWSFSISTIKQQISSYRATIVDRQTQTKGIGGCSYMVKTQKKTRKWYNRTSDRMYIALKSGQNLGVILGKHKMPRSYLVQNYRENVIRRTSKDLRHSYNHHTPVKN</sequence>
<dbReference type="EMBL" id="JARBHB010000004">
    <property type="protein sequence ID" value="KAJ8885593.1"/>
    <property type="molecule type" value="Genomic_DNA"/>
</dbReference>